<keyword evidence="2" id="KW-1133">Transmembrane helix</keyword>
<dbReference type="PANTHER" id="PTHR11360">
    <property type="entry name" value="MONOCARBOXYLATE TRANSPORTER"/>
    <property type="match status" value="1"/>
</dbReference>
<evidence type="ECO:0000313" key="4">
    <source>
        <dbReference type="EMBL" id="VDH89937.1"/>
    </source>
</evidence>
<feature type="transmembrane region" description="Helical" evidence="2">
    <location>
        <begin position="104"/>
        <end position="129"/>
    </location>
</feature>
<dbReference type="Proteomes" id="UP000596742">
    <property type="component" value="Unassembled WGS sequence"/>
</dbReference>
<comment type="caution">
    <text evidence="4">The sequence shown here is derived from an EMBL/GenBank/DDBJ whole genome shotgun (WGS) entry which is preliminary data.</text>
</comment>
<feature type="domain" description="Major facilitator superfamily (MFS) profile" evidence="3">
    <location>
        <begin position="14"/>
        <end position="404"/>
    </location>
</feature>
<keyword evidence="5" id="KW-1185">Reference proteome</keyword>
<feature type="transmembrane region" description="Helical" evidence="2">
    <location>
        <begin position="378"/>
        <end position="402"/>
    </location>
</feature>
<dbReference type="Pfam" id="PF07690">
    <property type="entry name" value="MFS_1"/>
    <property type="match status" value="1"/>
</dbReference>
<dbReference type="InterPro" id="IPR036259">
    <property type="entry name" value="MFS_trans_sf"/>
</dbReference>
<dbReference type="AlphaFoldDB" id="A0A8B6BGR7"/>
<dbReference type="EMBL" id="UYJE01000080">
    <property type="protein sequence ID" value="VDH89937.1"/>
    <property type="molecule type" value="Genomic_DNA"/>
</dbReference>
<feature type="transmembrane region" description="Helical" evidence="2">
    <location>
        <begin position="12"/>
        <end position="39"/>
    </location>
</feature>
<feature type="transmembrane region" description="Helical" evidence="2">
    <location>
        <begin position="141"/>
        <end position="160"/>
    </location>
</feature>
<evidence type="ECO:0000256" key="1">
    <source>
        <dbReference type="ARBA" id="ARBA00004141"/>
    </source>
</evidence>
<proteinExistence type="predicted"/>
<feature type="transmembrane region" description="Helical" evidence="2">
    <location>
        <begin position="258"/>
        <end position="277"/>
    </location>
</feature>
<dbReference type="GO" id="GO:0008028">
    <property type="term" value="F:monocarboxylic acid transmembrane transporter activity"/>
    <property type="evidence" value="ECO:0007669"/>
    <property type="project" value="TreeGrafter"/>
</dbReference>
<organism evidence="4 5">
    <name type="scientific">Mytilus galloprovincialis</name>
    <name type="common">Mediterranean mussel</name>
    <dbReference type="NCBI Taxonomy" id="29158"/>
    <lineage>
        <taxon>Eukaryota</taxon>
        <taxon>Metazoa</taxon>
        <taxon>Spiralia</taxon>
        <taxon>Lophotrochozoa</taxon>
        <taxon>Mollusca</taxon>
        <taxon>Bivalvia</taxon>
        <taxon>Autobranchia</taxon>
        <taxon>Pteriomorphia</taxon>
        <taxon>Mytilida</taxon>
        <taxon>Mytiloidea</taxon>
        <taxon>Mytilidae</taxon>
        <taxon>Mytilinae</taxon>
        <taxon>Mytilus</taxon>
    </lineage>
</organism>
<gene>
    <name evidence="4" type="ORF">MGAL_10B028682</name>
</gene>
<feature type="transmembrane region" description="Helical" evidence="2">
    <location>
        <begin position="166"/>
        <end position="187"/>
    </location>
</feature>
<accession>A0A8B6BGR7</accession>
<dbReference type="InterPro" id="IPR020846">
    <property type="entry name" value="MFS_dom"/>
</dbReference>
<feature type="transmembrane region" description="Helical" evidence="2">
    <location>
        <begin position="289"/>
        <end position="311"/>
    </location>
</feature>
<feature type="transmembrane region" description="Helical" evidence="2">
    <location>
        <begin position="79"/>
        <end position="98"/>
    </location>
</feature>
<dbReference type="InterPro" id="IPR050327">
    <property type="entry name" value="Proton-linked_MCT"/>
</dbReference>
<reference evidence="4" key="1">
    <citation type="submission" date="2018-11" db="EMBL/GenBank/DDBJ databases">
        <authorList>
            <person name="Alioto T."/>
            <person name="Alioto T."/>
        </authorList>
    </citation>
    <scope>NUCLEOTIDE SEQUENCE</scope>
</reference>
<feature type="transmembrane region" description="Helical" evidence="2">
    <location>
        <begin position="317"/>
        <end position="340"/>
    </location>
</feature>
<feature type="transmembrane region" description="Helical" evidence="2">
    <location>
        <begin position="223"/>
        <end position="246"/>
    </location>
</feature>
<feature type="transmembrane region" description="Helical" evidence="2">
    <location>
        <begin position="352"/>
        <end position="372"/>
    </location>
</feature>
<evidence type="ECO:0000256" key="2">
    <source>
        <dbReference type="SAM" id="Phobius"/>
    </source>
</evidence>
<dbReference type="PANTHER" id="PTHR11360:SF284">
    <property type="entry name" value="EG:103B4.3 PROTEIN-RELATED"/>
    <property type="match status" value="1"/>
</dbReference>
<evidence type="ECO:0000259" key="3">
    <source>
        <dbReference type="PROSITE" id="PS50850"/>
    </source>
</evidence>
<dbReference type="GO" id="GO:0016020">
    <property type="term" value="C:membrane"/>
    <property type="evidence" value="ECO:0007669"/>
    <property type="project" value="UniProtKB-SubCell"/>
</dbReference>
<dbReference type="OrthoDB" id="6094568at2759"/>
<dbReference type="Gene3D" id="1.20.1250.20">
    <property type="entry name" value="MFS general substrate transporter like domains"/>
    <property type="match status" value="1"/>
</dbReference>
<comment type="subcellular location">
    <subcellularLocation>
        <location evidence="1">Membrane</location>
        <topology evidence="1">Multi-pass membrane protein</topology>
    </subcellularLocation>
</comment>
<feature type="transmembrane region" description="Helical" evidence="2">
    <location>
        <begin position="51"/>
        <end position="72"/>
    </location>
</feature>
<dbReference type="PROSITE" id="PS50850">
    <property type="entry name" value="MFS"/>
    <property type="match status" value="1"/>
</dbReference>
<sequence length="426" mass="46452">MSMTNPDRGWAWIILVASFVENCLVGFSLYAIGLIHIIFLEKFKKDITLTSWISASFLCLLSLTGPLASYCIGRWNCRVTMIMGSLLMTTSLVVTAFVNNIILAFIFFGILAGLGVGLMFTTGLIVIAFNFEKKRNVATGIAVAGCGIGPFVLSPIYQMIYNEYGYNGFFLFYAGLSFNVCVVGAVLRPSRLEASSKMAKRRNRTLHEKCCECDLTVMKNIPLICICIAGVFFNIGIFIIYLHFPAYAIENDSTQVEVSWYLSIAGISSCIGRVLLGMATNSEDVSEDIIFFGTYSLVGAATIVVPLFIKIHYAKMMYSIVLGLNSGSCYVVISSIVFRLTGPDHVAQGTGYVMAYIGIGSLVGPPLAGVIVDNGGSYATSFIIAGLSLIFGGFIELCNVCFKTNFYKKPVIEEMEISIKDDDIIS</sequence>
<dbReference type="InterPro" id="IPR011701">
    <property type="entry name" value="MFS"/>
</dbReference>
<protein>
    <submittedName>
        <fullName evidence="4">MFS transporter, MCP family, solute carrier family 16 (Monocarboxylic acid transporters), member 12</fullName>
    </submittedName>
</protein>
<keyword evidence="2" id="KW-0472">Membrane</keyword>
<evidence type="ECO:0000313" key="5">
    <source>
        <dbReference type="Proteomes" id="UP000596742"/>
    </source>
</evidence>
<keyword evidence="2" id="KW-0812">Transmembrane</keyword>
<dbReference type="SUPFAM" id="SSF103473">
    <property type="entry name" value="MFS general substrate transporter"/>
    <property type="match status" value="1"/>
</dbReference>
<name>A0A8B6BGR7_MYTGA</name>